<proteinExistence type="predicted"/>
<reference evidence="1 2" key="1">
    <citation type="submission" date="2021-03" db="EMBL/GenBank/DDBJ databases">
        <title>Genomic Encyclopedia of Type Strains, Phase IV (KMG-IV): sequencing the most valuable type-strain genomes for metagenomic binning, comparative biology and taxonomic classification.</title>
        <authorList>
            <person name="Goeker M."/>
        </authorList>
    </citation>
    <scope>NUCLEOTIDE SEQUENCE [LARGE SCALE GENOMIC DNA]</scope>
    <source>
        <strain evidence="1 2">DSM 24738</strain>
    </source>
</reference>
<dbReference type="EMBL" id="JAGGKT010000010">
    <property type="protein sequence ID" value="MBP1933226.1"/>
    <property type="molecule type" value="Genomic_DNA"/>
</dbReference>
<protein>
    <submittedName>
        <fullName evidence="1">Uncharacterized protein</fullName>
    </submittedName>
</protein>
<evidence type="ECO:0000313" key="2">
    <source>
        <dbReference type="Proteomes" id="UP001519343"/>
    </source>
</evidence>
<organism evidence="1 2">
    <name type="scientific">Ammoniphilus resinae</name>
    <dbReference type="NCBI Taxonomy" id="861532"/>
    <lineage>
        <taxon>Bacteria</taxon>
        <taxon>Bacillati</taxon>
        <taxon>Bacillota</taxon>
        <taxon>Bacilli</taxon>
        <taxon>Bacillales</taxon>
        <taxon>Paenibacillaceae</taxon>
        <taxon>Aneurinibacillus group</taxon>
        <taxon>Ammoniphilus</taxon>
    </lineage>
</organism>
<gene>
    <name evidence="1" type="ORF">J2Z37_003239</name>
</gene>
<name>A0ABS4GSH6_9BACL</name>
<dbReference type="Proteomes" id="UP001519343">
    <property type="component" value="Unassembled WGS sequence"/>
</dbReference>
<sequence length="92" mass="10327">MQKISSSTELMDAIVKMNKENSVCSFFIPGKGTFTVVLQEEDTSLIASDVKSDPELKQMISESRLAYTRGKFQTTAELIKSLSPEDFKDEQK</sequence>
<keyword evidence="2" id="KW-1185">Reference proteome</keyword>
<evidence type="ECO:0000313" key="1">
    <source>
        <dbReference type="EMBL" id="MBP1933226.1"/>
    </source>
</evidence>
<accession>A0ABS4GSH6</accession>
<comment type="caution">
    <text evidence="1">The sequence shown here is derived from an EMBL/GenBank/DDBJ whole genome shotgun (WGS) entry which is preliminary data.</text>
</comment>
<dbReference type="RefSeq" id="WP_209811244.1">
    <property type="nucleotide sequence ID" value="NZ_JAGGKT010000010.1"/>
</dbReference>